<reference evidence="2 3" key="1">
    <citation type="submission" date="2014-11" db="EMBL/GenBank/DDBJ databases">
        <authorList>
            <person name="Zhu J."/>
            <person name="Qi W."/>
            <person name="Song R."/>
        </authorList>
    </citation>
    <scope>NUCLEOTIDE SEQUENCE [LARGE SCALE GENOMIC DNA]</scope>
</reference>
<evidence type="ECO:0000313" key="3">
    <source>
        <dbReference type="Proteomes" id="UP000041254"/>
    </source>
</evidence>
<gene>
    <name evidence="2" type="ORF">Vbra_22768</name>
</gene>
<dbReference type="AlphaFoldDB" id="A0A0G4GJV4"/>
<dbReference type="EMBL" id="CDMY01000691">
    <property type="protein sequence ID" value="CEM30231.1"/>
    <property type="molecule type" value="Genomic_DNA"/>
</dbReference>
<sequence>MSAKEEPKSSSAAEEEAKEESEKGKEEDKPKEKPRPKTPPKKKFEQPKPELVDWQHYISWKVIGTPGSKTRTLQN</sequence>
<dbReference type="Proteomes" id="UP000041254">
    <property type="component" value="Unassembled WGS sequence"/>
</dbReference>
<evidence type="ECO:0000313" key="2">
    <source>
        <dbReference type="EMBL" id="CEM30231.1"/>
    </source>
</evidence>
<proteinExistence type="predicted"/>
<evidence type="ECO:0000256" key="1">
    <source>
        <dbReference type="SAM" id="MobiDB-lite"/>
    </source>
</evidence>
<accession>A0A0G4GJV4</accession>
<feature type="compositionally biased region" description="Basic and acidic residues" evidence="1">
    <location>
        <begin position="20"/>
        <end position="35"/>
    </location>
</feature>
<organism evidence="2 3">
    <name type="scientific">Vitrella brassicaformis (strain CCMP3155)</name>
    <dbReference type="NCBI Taxonomy" id="1169540"/>
    <lineage>
        <taxon>Eukaryota</taxon>
        <taxon>Sar</taxon>
        <taxon>Alveolata</taxon>
        <taxon>Colpodellida</taxon>
        <taxon>Vitrellaceae</taxon>
        <taxon>Vitrella</taxon>
    </lineage>
</organism>
<name>A0A0G4GJV4_VITBC</name>
<feature type="region of interest" description="Disordered" evidence="1">
    <location>
        <begin position="1"/>
        <end position="52"/>
    </location>
</feature>
<feature type="compositionally biased region" description="Basic and acidic residues" evidence="1">
    <location>
        <begin position="42"/>
        <end position="52"/>
    </location>
</feature>
<dbReference type="InParanoid" id="A0A0G4GJV4"/>
<protein>
    <submittedName>
        <fullName evidence="2">Uncharacterized protein</fullName>
    </submittedName>
</protein>
<dbReference type="VEuPathDB" id="CryptoDB:Vbra_22768"/>
<keyword evidence="3" id="KW-1185">Reference proteome</keyword>